<dbReference type="SUPFAM" id="SSF82199">
    <property type="entry name" value="SET domain"/>
    <property type="match status" value="1"/>
</dbReference>
<dbReference type="PANTHER" id="PTHR13271">
    <property type="entry name" value="UNCHARACTERIZED PUTATIVE METHYLTRANSFERASE"/>
    <property type="match status" value="1"/>
</dbReference>
<evidence type="ECO:0000256" key="3">
    <source>
        <dbReference type="ARBA" id="ARBA00022603"/>
    </source>
</evidence>
<comment type="function">
    <text evidence="7">Protein-lysine N-methyltransferase.</text>
</comment>
<dbReference type="InterPro" id="IPR015353">
    <property type="entry name" value="Rubisco_LSMT_subst-bd"/>
</dbReference>
<dbReference type="PROSITE" id="PS50280">
    <property type="entry name" value="SET"/>
    <property type="match status" value="1"/>
</dbReference>
<dbReference type="GO" id="GO:0016279">
    <property type="term" value="F:protein-lysine N-methyltransferase activity"/>
    <property type="evidence" value="ECO:0007669"/>
    <property type="project" value="UniProtKB-UniRule"/>
</dbReference>
<dbReference type="Proteomes" id="UP001142489">
    <property type="component" value="Unassembled WGS sequence"/>
</dbReference>
<evidence type="ECO:0000259" key="9">
    <source>
        <dbReference type="PROSITE" id="PS50280"/>
    </source>
</evidence>
<dbReference type="SUPFAM" id="SSF81822">
    <property type="entry name" value="RuBisCo LSMT C-terminal, substrate-binding domain"/>
    <property type="match status" value="1"/>
</dbReference>
<dbReference type="GO" id="GO:0005634">
    <property type="term" value="C:nucleus"/>
    <property type="evidence" value="ECO:0007669"/>
    <property type="project" value="UniProtKB-SubCell"/>
</dbReference>
<dbReference type="FunFam" id="3.90.1420.10:FF:000002">
    <property type="entry name" value="N-lysine methyltransferase SETD6"/>
    <property type="match status" value="1"/>
</dbReference>
<dbReference type="InterPro" id="IPR036464">
    <property type="entry name" value="Rubisco_LSMT_subst-bd_sf"/>
</dbReference>
<gene>
    <name evidence="10" type="ORF">JRQ81_006411</name>
</gene>
<keyword evidence="6 7" id="KW-0539">Nucleus</keyword>
<comment type="subcellular location">
    <subcellularLocation>
        <location evidence="1 7">Nucleus</location>
    </subcellularLocation>
</comment>
<dbReference type="EMBL" id="JAPFRF010000013">
    <property type="protein sequence ID" value="KAJ7312074.1"/>
    <property type="molecule type" value="Genomic_DNA"/>
</dbReference>
<dbReference type="InterPro" id="IPR001214">
    <property type="entry name" value="SET_dom"/>
</dbReference>
<dbReference type="InterPro" id="IPR044430">
    <property type="entry name" value="SETD6_SET"/>
</dbReference>
<dbReference type="GO" id="GO:0032259">
    <property type="term" value="P:methylation"/>
    <property type="evidence" value="ECO:0007669"/>
    <property type="project" value="UniProtKB-KW"/>
</dbReference>
<keyword evidence="5 7" id="KW-0949">S-adenosyl-L-methionine</keyword>
<evidence type="ECO:0000256" key="8">
    <source>
        <dbReference type="SAM" id="MobiDB-lite"/>
    </source>
</evidence>
<protein>
    <recommendedName>
        <fullName evidence="2 7">N-lysine methyltransferase SETD6</fullName>
        <ecNumber evidence="7">2.1.1.-</ecNumber>
    </recommendedName>
</protein>
<dbReference type="InterPro" id="IPR050600">
    <property type="entry name" value="SETD3_SETD6_MTase"/>
</dbReference>
<dbReference type="Gene3D" id="3.90.1410.10">
    <property type="entry name" value="set domain protein methyltransferase, domain 1"/>
    <property type="match status" value="1"/>
</dbReference>
<comment type="similarity">
    <text evidence="7">Belongs to the class V-like SAM-binding methyltransferase superfamily. Histone-lysine methyltransferase family. SETD6 subfamily.</text>
</comment>
<dbReference type="InterPro" id="IPR046341">
    <property type="entry name" value="SET_dom_sf"/>
</dbReference>
<name>A0A9Q1AUK2_9SAUR</name>
<evidence type="ECO:0000256" key="7">
    <source>
        <dbReference type="PIRNR" id="PIRNR011771"/>
    </source>
</evidence>
<comment type="caution">
    <text evidence="10">The sequence shown here is derived from an EMBL/GenBank/DDBJ whole genome shotgun (WGS) entry which is preliminary data.</text>
</comment>
<dbReference type="InterPro" id="IPR011383">
    <property type="entry name" value="N-lys_methylase_SETD6"/>
</dbReference>
<dbReference type="FunFam" id="3.90.1410.10:FF:000007">
    <property type="entry name" value="Ribosomal lysine N-methyltransferase 4"/>
    <property type="match status" value="1"/>
</dbReference>
<dbReference type="EC" id="2.1.1.-" evidence="7"/>
<evidence type="ECO:0000313" key="10">
    <source>
        <dbReference type="EMBL" id="KAJ7312074.1"/>
    </source>
</evidence>
<dbReference type="PIRSF" id="PIRSF011771">
    <property type="entry name" value="RMS1_SET"/>
    <property type="match status" value="1"/>
</dbReference>
<keyword evidence="4 7" id="KW-0808">Transferase</keyword>
<dbReference type="CDD" id="cd19178">
    <property type="entry name" value="SET_SETD6"/>
    <property type="match status" value="1"/>
</dbReference>
<keyword evidence="3 7" id="KW-0489">Methyltransferase</keyword>
<proteinExistence type="inferred from homology"/>
<dbReference type="Pfam" id="PF09273">
    <property type="entry name" value="Rubis-subs-bind"/>
    <property type="match status" value="1"/>
</dbReference>
<feature type="region of interest" description="Disordered" evidence="8">
    <location>
        <begin position="14"/>
        <end position="49"/>
    </location>
</feature>
<dbReference type="Pfam" id="PF00856">
    <property type="entry name" value="SET"/>
    <property type="match status" value="1"/>
</dbReference>
<keyword evidence="11" id="KW-1185">Reference proteome</keyword>
<sequence>MRPASRLTVAAYVTAGAGMAAPPPPPPPPRREKPGRCGRGGGGGPPPGALRDFLRWAAERGLRLSPKVRVSREGTVSDYGLVAGEDLEAGEVLFAVPRALVLSQHTSAIASLLEEERGSLESQSGWVPLLLSLLHESTNSSSFWRPYLSLWPNFAGLDHPMFWSREERQRLLRGTGVPEAVDKDLASIQAEYSSIVLPFMEAHPETFDPQVHTLELYMRLVAFVMAYSFQEPLDEEEEDEKEPNPPVMVPLADLLNHVANHNAILEYGPEVLQMVATQSIPKGQEVFNTYGQMANWQLLHMYGFAEPYPGNTNDTADIQMLTLLRAALKGTQSEADRQLVLEQWDFLCHLEMVGEEGAFVIGWEKIFTEEELFVALKVLSMSAEEFKEFKVHEAEAGVDQALPSVAMIPSLKASWKKLLSEAVLLTLESYDTGLKEEEGLLEDRQAYSRLSRREQFALQVRYGQKKVLHQLLQLAR</sequence>
<dbReference type="PANTHER" id="PTHR13271:SF34">
    <property type="entry name" value="N-LYSINE METHYLTRANSFERASE SETD6"/>
    <property type="match status" value="1"/>
</dbReference>
<evidence type="ECO:0000256" key="4">
    <source>
        <dbReference type="ARBA" id="ARBA00022679"/>
    </source>
</evidence>
<dbReference type="Gene3D" id="3.90.1420.10">
    <property type="entry name" value="Rubisco LSMT, substrate-binding domain"/>
    <property type="match status" value="1"/>
</dbReference>
<organism evidence="10 11">
    <name type="scientific">Phrynocephalus forsythii</name>
    <dbReference type="NCBI Taxonomy" id="171643"/>
    <lineage>
        <taxon>Eukaryota</taxon>
        <taxon>Metazoa</taxon>
        <taxon>Chordata</taxon>
        <taxon>Craniata</taxon>
        <taxon>Vertebrata</taxon>
        <taxon>Euteleostomi</taxon>
        <taxon>Lepidosauria</taxon>
        <taxon>Squamata</taxon>
        <taxon>Bifurcata</taxon>
        <taxon>Unidentata</taxon>
        <taxon>Episquamata</taxon>
        <taxon>Toxicofera</taxon>
        <taxon>Iguania</taxon>
        <taxon>Acrodonta</taxon>
        <taxon>Agamidae</taxon>
        <taxon>Agaminae</taxon>
        <taxon>Phrynocephalus</taxon>
    </lineage>
</organism>
<evidence type="ECO:0000256" key="6">
    <source>
        <dbReference type="ARBA" id="ARBA00023242"/>
    </source>
</evidence>
<dbReference type="OrthoDB" id="341421at2759"/>
<dbReference type="AlphaFoldDB" id="A0A9Q1AUK2"/>
<evidence type="ECO:0000256" key="5">
    <source>
        <dbReference type="ARBA" id="ARBA00022691"/>
    </source>
</evidence>
<evidence type="ECO:0000313" key="11">
    <source>
        <dbReference type="Proteomes" id="UP001142489"/>
    </source>
</evidence>
<feature type="domain" description="SET" evidence="9">
    <location>
        <begin position="66"/>
        <end position="291"/>
    </location>
</feature>
<accession>A0A9Q1AUK2</accession>
<evidence type="ECO:0000256" key="1">
    <source>
        <dbReference type="ARBA" id="ARBA00004123"/>
    </source>
</evidence>
<evidence type="ECO:0000256" key="2">
    <source>
        <dbReference type="ARBA" id="ARBA00016973"/>
    </source>
</evidence>
<reference evidence="10" key="1">
    <citation type="journal article" date="2023" name="DNA Res.">
        <title>Chromosome-level genome assembly of Phrynocephalus forsythii using third-generation DNA sequencing and Hi-C analysis.</title>
        <authorList>
            <person name="Qi Y."/>
            <person name="Zhao W."/>
            <person name="Zhao Y."/>
            <person name="Niu C."/>
            <person name="Cao S."/>
            <person name="Zhang Y."/>
        </authorList>
    </citation>
    <scope>NUCLEOTIDE SEQUENCE</scope>
    <source>
        <tissue evidence="10">Muscle</tissue>
    </source>
</reference>